<reference evidence="3" key="1">
    <citation type="submission" date="2016-10" db="EMBL/GenBank/DDBJ databases">
        <authorList>
            <person name="de Groot N.N."/>
        </authorList>
    </citation>
    <scope>NUCLEOTIDE SEQUENCE</scope>
</reference>
<keyword evidence="1" id="KW-0963">Cytoplasm</keyword>
<dbReference type="PANTHER" id="PTHR34654">
    <property type="entry name" value="UPF0109 PROTEIN SCO5592"/>
    <property type="match status" value="1"/>
</dbReference>
<evidence type="ECO:0000313" key="3">
    <source>
        <dbReference type="EMBL" id="SFV51689.1"/>
    </source>
</evidence>
<dbReference type="Gene3D" id="3.30.300.20">
    <property type="match status" value="1"/>
</dbReference>
<organism evidence="3">
    <name type="scientific">hydrothermal vent metagenome</name>
    <dbReference type="NCBI Taxonomy" id="652676"/>
    <lineage>
        <taxon>unclassified sequences</taxon>
        <taxon>metagenomes</taxon>
        <taxon>ecological metagenomes</taxon>
    </lineage>
</organism>
<dbReference type="SUPFAM" id="SSF54814">
    <property type="entry name" value="Prokaryotic type KH domain (KH-domain type II)"/>
    <property type="match status" value="1"/>
</dbReference>
<proteinExistence type="predicted"/>
<accession>A0A1W1BDY7</accession>
<dbReference type="AlphaFoldDB" id="A0A1W1BDY7"/>
<sequence length="80" mass="8974">MVDAFLRSYTQLLVEHPEDISIEIKEMDENFDEITIFANSEDIGKLIGKQGRMINSIKTVISGCKAKGGKNYRVNVKPAD</sequence>
<keyword evidence="2" id="KW-0694">RNA-binding</keyword>
<evidence type="ECO:0000256" key="2">
    <source>
        <dbReference type="ARBA" id="ARBA00022884"/>
    </source>
</evidence>
<protein>
    <submittedName>
        <fullName evidence="3">KH domain RNA binding protein YlqC</fullName>
    </submittedName>
</protein>
<dbReference type="CDD" id="cd22533">
    <property type="entry name" value="KH-II_YlqC-like"/>
    <property type="match status" value="1"/>
</dbReference>
<dbReference type="GO" id="GO:0003723">
    <property type="term" value="F:RNA binding"/>
    <property type="evidence" value="ECO:0007669"/>
    <property type="project" value="UniProtKB-KW"/>
</dbReference>
<evidence type="ECO:0000256" key="1">
    <source>
        <dbReference type="ARBA" id="ARBA00022490"/>
    </source>
</evidence>
<dbReference type="EMBL" id="FPHD01000015">
    <property type="protein sequence ID" value="SFV51689.1"/>
    <property type="molecule type" value="Genomic_DNA"/>
</dbReference>
<gene>
    <name evidence="3" type="ORF">MNB_SV-8-775</name>
</gene>
<dbReference type="Pfam" id="PF13083">
    <property type="entry name" value="KH_KhpA-B"/>
    <property type="match status" value="1"/>
</dbReference>
<name>A0A1W1BDY7_9ZZZZ</name>
<dbReference type="PANTHER" id="PTHR34654:SF1">
    <property type="entry name" value="RNA-BINDING PROTEIN KHPA"/>
    <property type="match status" value="1"/>
</dbReference>
<dbReference type="InterPro" id="IPR009019">
    <property type="entry name" value="KH_sf_prok-type"/>
</dbReference>
<dbReference type="InterPro" id="IPR015946">
    <property type="entry name" value="KH_dom-like_a/b"/>
</dbReference>
<dbReference type="InterPro" id="IPR020627">
    <property type="entry name" value="KhpA"/>
</dbReference>